<evidence type="ECO:0000256" key="1">
    <source>
        <dbReference type="ARBA" id="ARBA00022630"/>
    </source>
</evidence>
<keyword evidence="3" id="KW-0560">Oxidoreductase</keyword>
<dbReference type="Pfam" id="PF01494">
    <property type="entry name" value="FAD_binding_3"/>
    <property type="match status" value="1"/>
</dbReference>
<keyword evidence="2" id="KW-0274">FAD</keyword>
<dbReference type="PANTHER" id="PTHR46972:SF1">
    <property type="entry name" value="FAD DEPENDENT OXIDOREDUCTASE DOMAIN-CONTAINING PROTEIN"/>
    <property type="match status" value="1"/>
</dbReference>
<sequence length="429" mass="47688">MASRPLQIAIIGAGPAGCTLARLLQVSEQASAVKVTIFEREAQLHDRDQGGTLDLHDSTGLEALKRAELLDTDEFRAIARHDGDAIVLCDKNMRRWIDIASSSDGGWLAQGKPEVDRLQLRQLLLNSLVGDVVVWNKRVSKVEPATDTSSTLYFEDGSSKSGFDLVIGADGAYSIVRSLITPQKPFYSGVGGWNMLCHKADILRPLMNKMINRGSLFAFSDGKVVMGQQLGTGSIYISMWGLKPENWMSSSGYDVKDPKHVKKALLEEFKDWAPELRELLASFDETQVWPRSLVMLPTGLIWDSKPGLTIMGDAAHVMCPFVGEGVNAAMADAMELADAIKDTIKSGWSRESLAQNVEKYEHGMRKRTLRASSMTEDIMKLMLFTPGAPTTTIARYFVRATSDDLPFLLRPVWKFLVNFYYFAFKAFFK</sequence>
<dbReference type="PANTHER" id="PTHR46972">
    <property type="entry name" value="MONOOXYGENASE ASQM-RELATED"/>
    <property type="match status" value="1"/>
</dbReference>
<dbReference type="PRINTS" id="PR00420">
    <property type="entry name" value="RNGMNOXGNASE"/>
</dbReference>
<evidence type="ECO:0000259" key="5">
    <source>
        <dbReference type="Pfam" id="PF01494"/>
    </source>
</evidence>
<dbReference type="SUPFAM" id="SSF51905">
    <property type="entry name" value="FAD/NAD(P)-binding domain"/>
    <property type="match status" value="1"/>
</dbReference>
<keyword evidence="4" id="KW-0503">Monooxygenase</keyword>
<evidence type="ECO:0000256" key="4">
    <source>
        <dbReference type="ARBA" id="ARBA00023033"/>
    </source>
</evidence>
<evidence type="ECO:0000256" key="2">
    <source>
        <dbReference type="ARBA" id="ARBA00022827"/>
    </source>
</evidence>
<name>A0A0B7KNZ6_BIOOC</name>
<dbReference type="Gene3D" id="3.50.50.60">
    <property type="entry name" value="FAD/NAD(P)-binding domain"/>
    <property type="match status" value="1"/>
</dbReference>
<dbReference type="GO" id="GO:0071949">
    <property type="term" value="F:FAD binding"/>
    <property type="evidence" value="ECO:0007669"/>
    <property type="project" value="InterPro"/>
</dbReference>
<organism evidence="6">
    <name type="scientific">Bionectria ochroleuca</name>
    <name type="common">Gliocladium roseum</name>
    <dbReference type="NCBI Taxonomy" id="29856"/>
    <lineage>
        <taxon>Eukaryota</taxon>
        <taxon>Fungi</taxon>
        <taxon>Dikarya</taxon>
        <taxon>Ascomycota</taxon>
        <taxon>Pezizomycotina</taxon>
        <taxon>Sordariomycetes</taxon>
        <taxon>Hypocreomycetidae</taxon>
        <taxon>Hypocreales</taxon>
        <taxon>Bionectriaceae</taxon>
        <taxon>Clonostachys</taxon>
    </lineage>
</organism>
<keyword evidence="1" id="KW-0285">Flavoprotein</keyword>
<protein>
    <recommendedName>
        <fullName evidence="5">FAD-binding domain-containing protein</fullName>
    </recommendedName>
</protein>
<gene>
    <name evidence="6" type="ORF">BN869_000013210_1</name>
</gene>
<dbReference type="GO" id="GO:0004497">
    <property type="term" value="F:monooxygenase activity"/>
    <property type="evidence" value="ECO:0007669"/>
    <property type="project" value="UniProtKB-KW"/>
</dbReference>
<evidence type="ECO:0000256" key="3">
    <source>
        <dbReference type="ARBA" id="ARBA00023002"/>
    </source>
</evidence>
<proteinExistence type="predicted"/>
<dbReference type="EMBL" id="CDPU01000088">
    <property type="protein sequence ID" value="CEO57152.1"/>
    <property type="molecule type" value="Genomic_DNA"/>
</dbReference>
<accession>A0A0B7KNZ6</accession>
<dbReference type="InterPro" id="IPR036188">
    <property type="entry name" value="FAD/NAD-bd_sf"/>
</dbReference>
<evidence type="ECO:0000313" key="6">
    <source>
        <dbReference type="EMBL" id="CEO57152.1"/>
    </source>
</evidence>
<dbReference type="InterPro" id="IPR002938">
    <property type="entry name" value="FAD-bd"/>
</dbReference>
<dbReference type="AlphaFoldDB" id="A0A0B7KNZ6"/>
<reference evidence="6" key="1">
    <citation type="submission" date="2015-01" db="EMBL/GenBank/DDBJ databases">
        <authorList>
            <person name="Durling Mikael"/>
        </authorList>
    </citation>
    <scope>NUCLEOTIDE SEQUENCE</scope>
</reference>
<feature type="domain" description="FAD-binding" evidence="5">
    <location>
        <begin position="7"/>
        <end position="355"/>
    </location>
</feature>